<dbReference type="EMBL" id="JARULN010000018">
    <property type="protein sequence ID" value="MDG5755080.1"/>
    <property type="molecule type" value="Genomic_DNA"/>
</dbReference>
<keyword evidence="2" id="KW-1185">Reference proteome</keyword>
<comment type="caution">
    <text evidence="1">The sequence shown here is derived from an EMBL/GenBank/DDBJ whole genome shotgun (WGS) entry which is preliminary data.</text>
</comment>
<evidence type="ECO:0000313" key="2">
    <source>
        <dbReference type="Proteomes" id="UP001218246"/>
    </source>
</evidence>
<dbReference type="Proteomes" id="UP001218246">
    <property type="component" value="Unassembled WGS sequence"/>
</dbReference>
<sequence>MGCEVEMNDFLLDDREVGCGVEADSAEEERVRCENELSKFVSLKAF</sequence>
<dbReference type="RefSeq" id="WP_164464267.1">
    <property type="nucleotide sequence ID" value="NZ_JARRRY010000017.1"/>
</dbReference>
<evidence type="ECO:0000313" key="1">
    <source>
        <dbReference type="EMBL" id="MDG5755080.1"/>
    </source>
</evidence>
<accession>A0ABT6H7N9</accession>
<proteinExistence type="predicted"/>
<name>A0ABT6H7N9_9BACI</name>
<reference evidence="1 2" key="1">
    <citation type="submission" date="2023-04" db="EMBL/GenBank/DDBJ databases">
        <title>Ectobacillus antri isolated from activated sludge.</title>
        <authorList>
            <person name="Yan P."/>
            <person name="Liu X."/>
        </authorList>
    </citation>
    <scope>NUCLEOTIDE SEQUENCE [LARGE SCALE GENOMIC DNA]</scope>
    <source>
        <strain evidence="1 2">C18H</strain>
    </source>
</reference>
<gene>
    <name evidence="1" type="ORF">P6P90_14110</name>
</gene>
<organism evidence="1 2">
    <name type="scientific">Ectobacillus antri</name>
    <dbReference type="NCBI Taxonomy" id="2486280"/>
    <lineage>
        <taxon>Bacteria</taxon>
        <taxon>Bacillati</taxon>
        <taxon>Bacillota</taxon>
        <taxon>Bacilli</taxon>
        <taxon>Bacillales</taxon>
        <taxon>Bacillaceae</taxon>
        <taxon>Ectobacillus</taxon>
    </lineage>
</organism>
<protein>
    <submittedName>
        <fullName evidence="1">Uncharacterized protein</fullName>
    </submittedName>
</protein>